<feature type="signal peptide" evidence="1">
    <location>
        <begin position="1"/>
        <end position="28"/>
    </location>
</feature>
<gene>
    <name evidence="2" type="ORF">Gilli_1757</name>
</gene>
<sequence length="345" mass="39778">MSIRRSDWKYILLMFLVFKILTSCQAQAPSEKINGISLVASRDKITSQDITPILNVNANTVAVMPFAFLEGLSSPDLKFNLELQWYGERREGAREAIQLLQNSGLKVMLKPQIWIRRGEFTGAINMSSEKDWVLFEQYYRDFIMLFASLAQEQQIDYFSIGTELHGFVKTRPEFWIALIAEIRTIYKGNLTYAENWDKIEEVPFWKSLDFIGVDAYFPLNEGKSPSLSELRTAWAPHKSVLKNLSKTVDKPILFTEYGYRNIDFATKAPWDSSRDIAGNNNELQADALEALYAEFWFEPWFAGGFLWKWHHDHELAGGLENNQFTPQNKPAESVVKLFYGGLLRN</sequence>
<evidence type="ECO:0000256" key="1">
    <source>
        <dbReference type="SAM" id="SignalP"/>
    </source>
</evidence>
<evidence type="ECO:0000313" key="3">
    <source>
        <dbReference type="Proteomes" id="UP000003844"/>
    </source>
</evidence>
<dbReference type="HOGENOM" id="CLU_074032_0_0_10"/>
<dbReference type="Proteomes" id="UP000003844">
    <property type="component" value="Unassembled WGS sequence"/>
</dbReference>
<reference evidence="3" key="1">
    <citation type="journal article" date="2012" name="Stand. Genomic Sci.">
        <title>Genome sequence of the Antarctic rhodopsins-containing flavobacterium Gillisia limnaea type strain (R-8282(T)).</title>
        <authorList>
            <person name="Riedel T."/>
            <person name="Held B."/>
            <person name="Nolan M."/>
            <person name="Lucas S."/>
            <person name="Lapidus A."/>
            <person name="Tice H."/>
            <person name="Del Rio T.G."/>
            <person name="Cheng J.F."/>
            <person name="Han C."/>
            <person name="Tapia R."/>
            <person name="Goodwin L.A."/>
            <person name="Pitluck S."/>
            <person name="Liolios K."/>
            <person name="Mavromatis K."/>
            <person name="Pagani I."/>
            <person name="Ivanova N."/>
            <person name="Mikhailova N."/>
            <person name="Pati A."/>
            <person name="Chen A."/>
            <person name="Palaniappan K."/>
            <person name="Land M."/>
            <person name="Rohde M."/>
            <person name="Tindall B.J."/>
            <person name="Detter J.C."/>
            <person name="Goker M."/>
            <person name="Bristow J."/>
            <person name="Eisen J.A."/>
            <person name="Markowitz V."/>
            <person name="Hugenholtz P."/>
            <person name="Kyrpides N.C."/>
            <person name="Klenk H.P."/>
            <person name="Woyke T."/>
        </authorList>
    </citation>
    <scope>NUCLEOTIDE SEQUENCE [LARGE SCALE GENOMIC DNA]</scope>
    <source>
        <strain evidence="3">DSM 15749 / LMG 21470 / R-8282</strain>
    </source>
</reference>
<dbReference type="Pfam" id="PF22612">
    <property type="entry name" value="GH113"/>
    <property type="match status" value="1"/>
</dbReference>
<accession>H2C033</accession>
<dbReference type="InterPro" id="IPR055151">
    <property type="entry name" value="GH113"/>
</dbReference>
<keyword evidence="1" id="KW-0732">Signal</keyword>
<dbReference type="SUPFAM" id="SSF51445">
    <property type="entry name" value="(Trans)glycosidases"/>
    <property type="match status" value="1"/>
</dbReference>
<dbReference type="CDD" id="cd19608">
    <property type="entry name" value="GH113_mannanase-like"/>
    <property type="match status" value="1"/>
</dbReference>
<dbReference type="STRING" id="865937.Gilli_1757"/>
<dbReference type="eggNOG" id="COG2357">
    <property type="taxonomic scope" value="Bacteria"/>
</dbReference>
<protein>
    <recommendedName>
        <fullName evidence="4">Glycoside hydrolase</fullName>
    </recommendedName>
</protein>
<evidence type="ECO:0008006" key="4">
    <source>
        <dbReference type="Google" id="ProtNLM"/>
    </source>
</evidence>
<name>H2C033_GILLR</name>
<dbReference type="EMBL" id="JH594606">
    <property type="protein sequence ID" value="EHQ02400.1"/>
    <property type="molecule type" value="Genomic_DNA"/>
</dbReference>
<evidence type="ECO:0000313" key="2">
    <source>
        <dbReference type="EMBL" id="EHQ02400.1"/>
    </source>
</evidence>
<dbReference type="AlphaFoldDB" id="H2C033"/>
<proteinExistence type="predicted"/>
<dbReference type="RefSeq" id="WP_006988710.1">
    <property type="nucleotide sequence ID" value="NZ_JH594606.1"/>
</dbReference>
<dbReference type="InterPro" id="IPR017853">
    <property type="entry name" value="GH"/>
</dbReference>
<feature type="chain" id="PRO_5003560591" description="Glycoside hydrolase" evidence="1">
    <location>
        <begin position="29"/>
        <end position="345"/>
    </location>
</feature>
<organism evidence="2 3">
    <name type="scientific">Gillisia limnaea (strain DSM 15749 / LMG 21470 / R-8282)</name>
    <dbReference type="NCBI Taxonomy" id="865937"/>
    <lineage>
        <taxon>Bacteria</taxon>
        <taxon>Pseudomonadati</taxon>
        <taxon>Bacteroidota</taxon>
        <taxon>Flavobacteriia</taxon>
        <taxon>Flavobacteriales</taxon>
        <taxon>Flavobacteriaceae</taxon>
        <taxon>Gillisia</taxon>
    </lineage>
</organism>
<dbReference type="Gene3D" id="3.20.20.80">
    <property type="entry name" value="Glycosidases"/>
    <property type="match status" value="1"/>
</dbReference>
<keyword evidence="3" id="KW-1185">Reference proteome</keyword>